<comment type="similarity">
    <text evidence="1">Belongs to the protein-tyrosine phosphatase family. Non-receptor class dual specificity subfamily.</text>
</comment>
<dbReference type="EMBL" id="OB689731">
    <property type="protein sequence ID" value="CAD7237593.1"/>
    <property type="molecule type" value="Genomic_DNA"/>
</dbReference>
<feature type="domain" description="Dual specificity phosphatase catalytic" evidence="6">
    <location>
        <begin position="1"/>
        <end position="37"/>
    </location>
</feature>
<feature type="region of interest" description="Disordered" evidence="5">
    <location>
        <begin position="51"/>
        <end position="73"/>
    </location>
</feature>
<dbReference type="GO" id="GO:0017017">
    <property type="term" value="F:MAP kinase tyrosine/serine/threonine phosphatase activity"/>
    <property type="evidence" value="ECO:0007669"/>
    <property type="project" value="TreeGrafter"/>
</dbReference>
<dbReference type="EC" id="3.1.3.48" evidence="2"/>
<evidence type="ECO:0000259" key="6">
    <source>
        <dbReference type="Pfam" id="PF00782"/>
    </source>
</evidence>
<protein>
    <recommendedName>
        <fullName evidence="2">protein-tyrosine-phosphatase</fullName>
        <ecNumber evidence="2">3.1.3.48</ecNumber>
    </recommendedName>
</protein>
<feature type="compositionally biased region" description="Acidic residues" evidence="5">
    <location>
        <begin position="55"/>
        <end position="65"/>
    </location>
</feature>
<keyword evidence="4" id="KW-0904">Protein phosphatase</keyword>
<gene>
    <name evidence="7" type="ORF">CTOB1V02_LOCUS15408</name>
</gene>
<sequence length="98" mass="11115">MHSQSMKLNDAFDFVRRRKANISPNFNFMGQLLDFEHKLNLSPSVPCPSCAREGGDEEPFLQSEEEPTRTNTQAKCRCHTLHFMTSPPKETPDSGIGF</sequence>
<evidence type="ECO:0000313" key="7">
    <source>
        <dbReference type="EMBL" id="CAD7237593.1"/>
    </source>
</evidence>
<evidence type="ECO:0000256" key="3">
    <source>
        <dbReference type="ARBA" id="ARBA00022801"/>
    </source>
</evidence>
<dbReference type="GO" id="GO:0008330">
    <property type="term" value="F:protein tyrosine/threonine phosphatase activity"/>
    <property type="evidence" value="ECO:0007669"/>
    <property type="project" value="TreeGrafter"/>
</dbReference>
<evidence type="ECO:0000256" key="4">
    <source>
        <dbReference type="ARBA" id="ARBA00022912"/>
    </source>
</evidence>
<dbReference type="PANTHER" id="PTHR10159">
    <property type="entry name" value="DUAL SPECIFICITY PROTEIN PHOSPHATASE"/>
    <property type="match status" value="1"/>
</dbReference>
<dbReference type="AlphaFoldDB" id="A0A7R8WYC9"/>
<proteinExistence type="inferred from homology"/>
<dbReference type="GO" id="GO:0033550">
    <property type="term" value="F:MAP kinase tyrosine phosphatase activity"/>
    <property type="evidence" value="ECO:0007669"/>
    <property type="project" value="TreeGrafter"/>
</dbReference>
<dbReference type="OrthoDB" id="6356200at2759"/>
<name>A0A7R8WYC9_9CRUS</name>
<organism evidence="7">
    <name type="scientific">Cyprideis torosa</name>
    <dbReference type="NCBI Taxonomy" id="163714"/>
    <lineage>
        <taxon>Eukaryota</taxon>
        <taxon>Metazoa</taxon>
        <taxon>Ecdysozoa</taxon>
        <taxon>Arthropoda</taxon>
        <taxon>Crustacea</taxon>
        <taxon>Oligostraca</taxon>
        <taxon>Ostracoda</taxon>
        <taxon>Podocopa</taxon>
        <taxon>Podocopida</taxon>
        <taxon>Cytherocopina</taxon>
        <taxon>Cytheroidea</taxon>
        <taxon>Cytherideidae</taxon>
        <taxon>Cyprideis</taxon>
    </lineage>
</organism>
<evidence type="ECO:0000256" key="1">
    <source>
        <dbReference type="ARBA" id="ARBA00008601"/>
    </source>
</evidence>
<dbReference type="GO" id="GO:0005829">
    <property type="term" value="C:cytosol"/>
    <property type="evidence" value="ECO:0007669"/>
    <property type="project" value="TreeGrafter"/>
</dbReference>
<dbReference type="Gene3D" id="3.90.190.10">
    <property type="entry name" value="Protein tyrosine phosphatase superfamily"/>
    <property type="match status" value="1"/>
</dbReference>
<dbReference type="PANTHER" id="PTHR10159:SF519">
    <property type="entry name" value="DUAL SPECIFICITY PROTEIN PHOSPHATASE MPK3"/>
    <property type="match status" value="1"/>
</dbReference>
<dbReference type="GO" id="GO:0043409">
    <property type="term" value="P:negative regulation of MAPK cascade"/>
    <property type="evidence" value="ECO:0007669"/>
    <property type="project" value="TreeGrafter"/>
</dbReference>
<dbReference type="InterPro" id="IPR000340">
    <property type="entry name" value="Dual-sp_phosphatase_cat-dom"/>
</dbReference>
<keyword evidence="3" id="KW-0378">Hydrolase</keyword>
<dbReference type="InterPro" id="IPR029021">
    <property type="entry name" value="Prot-tyrosine_phosphatase-like"/>
</dbReference>
<reference evidence="7" key="1">
    <citation type="submission" date="2020-11" db="EMBL/GenBank/DDBJ databases">
        <authorList>
            <person name="Tran Van P."/>
        </authorList>
    </citation>
    <scope>NUCLEOTIDE SEQUENCE</scope>
</reference>
<evidence type="ECO:0000256" key="5">
    <source>
        <dbReference type="SAM" id="MobiDB-lite"/>
    </source>
</evidence>
<dbReference type="SUPFAM" id="SSF52799">
    <property type="entry name" value="(Phosphotyrosine protein) phosphatases II"/>
    <property type="match status" value="1"/>
</dbReference>
<accession>A0A7R8WYC9</accession>
<evidence type="ECO:0000256" key="2">
    <source>
        <dbReference type="ARBA" id="ARBA00013064"/>
    </source>
</evidence>
<dbReference type="Pfam" id="PF00782">
    <property type="entry name" value="DSPc"/>
    <property type="match status" value="1"/>
</dbReference>